<gene>
    <name evidence="1" type="ORF">DAPPPG734_11395</name>
</gene>
<protein>
    <submittedName>
        <fullName evidence="1">SH3b domain-containing protein</fullName>
    </submittedName>
</protein>
<dbReference type="EMBL" id="OW970315">
    <property type="protein sequence ID" value="CAH6294085.1"/>
    <property type="molecule type" value="Genomic_DNA"/>
</dbReference>
<evidence type="ECO:0000313" key="2">
    <source>
        <dbReference type="Proteomes" id="UP001158961"/>
    </source>
</evidence>
<dbReference type="Proteomes" id="UP001158961">
    <property type="component" value="Chromosome"/>
</dbReference>
<evidence type="ECO:0000313" key="1">
    <source>
        <dbReference type="EMBL" id="CAH6294085.1"/>
    </source>
</evidence>
<reference evidence="1" key="1">
    <citation type="submission" date="2022-05" db="EMBL/GenBank/DDBJ databases">
        <authorList>
            <person name="Pothier F. J."/>
        </authorList>
    </citation>
    <scope>NUCLEOTIDE SEQUENCE</scope>
    <source>
        <strain evidence="1">DAPP-PG734</strain>
    </source>
</reference>
<sequence length="188" mass="20468">MRRDKDRLLASGLAICRYFDEITRNMVKKSLALTLLAVLTLAGCKAPPPPVTDDTLVTSEINGVKLVHRHAVAAPTEFEPVNQTWRALYGASVMTSPDYGGKVVRYLETGKPFEVLGNVEHSWLAIADQADGPLIGYVPLKAGVESSRYDATVQSDRPRPRKTKQVCVAVGGASKACRTNDTATWILD</sequence>
<proteinExistence type="predicted"/>
<organism evidence="1 2">
    <name type="scientific">Enterobacter agglomerans</name>
    <name type="common">Erwinia herbicola</name>
    <name type="synonym">Pantoea agglomerans</name>
    <dbReference type="NCBI Taxonomy" id="549"/>
    <lineage>
        <taxon>Bacteria</taxon>
        <taxon>Pseudomonadati</taxon>
        <taxon>Pseudomonadota</taxon>
        <taxon>Gammaproteobacteria</taxon>
        <taxon>Enterobacterales</taxon>
        <taxon>Erwiniaceae</taxon>
        <taxon>Pantoea</taxon>
        <taxon>Pantoea agglomerans group</taxon>
    </lineage>
</organism>
<dbReference type="AlphaFoldDB" id="A0AAN2K6D5"/>
<name>A0AAN2K6D5_ENTAG</name>
<accession>A0AAN2K6D5</accession>